<gene>
    <name evidence="2" type="ORF">AVDCRST_MAG53-1418</name>
</gene>
<accession>A0A6J4SE57</accession>
<feature type="non-terminal residue" evidence="2">
    <location>
        <position position="1"/>
    </location>
</feature>
<organism evidence="2">
    <name type="scientific">uncultured Solirubrobacteraceae bacterium</name>
    <dbReference type="NCBI Taxonomy" id="1162706"/>
    <lineage>
        <taxon>Bacteria</taxon>
        <taxon>Bacillati</taxon>
        <taxon>Actinomycetota</taxon>
        <taxon>Thermoleophilia</taxon>
        <taxon>Solirubrobacterales</taxon>
        <taxon>Solirubrobacteraceae</taxon>
        <taxon>environmental samples</taxon>
    </lineage>
</organism>
<protein>
    <submittedName>
        <fullName evidence="2">Uncharacterized protein</fullName>
    </submittedName>
</protein>
<dbReference type="EMBL" id="CADCVR010000041">
    <property type="protein sequence ID" value="CAA9489428.1"/>
    <property type="molecule type" value="Genomic_DNA"/>
</dbReference>
<proteinExistence type="predicted"/>
<evidence type="ECO:0000313" key="2">
    <source>
        <dbReference type="EMBL" id="CAA9489428.1"/>
    </source>
</evidence>
<sequence>GRQGVQEGRPRRVELPWQQRRGGGGEEAHRGRVQQGGRAQGQGLRGGPAVPRQERQDGCRGRAQAGGAEEVV</sequence>
<name>A0A6J4SE57_9ACTN</name>
<feature type="region of interest" description="Disordered" evidence="1">
    <location>
        <begin position="1"/>
        <end position="72"/>
    </location>
</feature>
<dbReference type="AlphaFoldDB" id="A0A6J4SE57"/>
<feature type="non-terminal residue" evidence="2">
    <location>
        <position position="72"/>
    </location>
</feature>
<evidence type="ECO:0000256" key="1">
    <source>
        <dbReference type="SAM" id="MobiDB-lite"/>
    </source>
</evidence>
<reference evidence="2" key="1">
    <citation type="submission" date="2020-02" db="EMBL/GenBank/DDBJ databases">
        <authorList>
            <person name="Meier V. D."/>
        </authorList>
    </citation>
    <scope>NUCLEOTIDE SEQUENCE</scope>
    <source>
        <strain evidence="2">AVDCRST_MAG53</strain>
    </source>
</reference>